<name>A0A0K8PGV4_STRAJ</name>
<gene>
    <name evidence="1" type="ORF">SAZU_1680</name>
</gene>
<organism evidence="1 2">
    <name type="scientific">Streptomyces azureus</name>
    <dbReference type="NCBI Taxonomy" id="146537"/>
    <lineage>
        <taxon>Bacteria</taxon>
        <taxon>Bacillati</taxon>
        <taxon>Actinomycetota</taxon>
        <taxon>Actinomycetes</taxon>
        <taxon>Kitasatosporales</taxon>
        <taxon>Streptomycetaceae</taxon>
        <taxon>Streptomyces</taxon>
    </lineage>
</organism>
<reference evidence="1" key="1">
    <citation type="journal article" date="2015" name="Genome Announc.">
        <title>Draft Genome Sequence of Thiostrepton-Producing Streptomyces azureus ATCC 14921.</title>
        <authorList>
            <person name="Sakihara K."/>
            <person name="Maeda J."/>
            <person name="Tashiro K."/>
            <person name="Fujino Y."/>
            <person name="Kuhara S."/>
            <person name="Ohshima T."/>
            <person name="Ogata S."/>
            <person name="Doi K."/>
        </authorList>
    </citation>
    <scope>NUCLEOTIDE SEQUENCE [LARGE SCALE GENOMIC DNA]</scope>
    <source>
        <strain evidence="1">ATCC14921</strain>
    </source>
</reference>
<evidence type="ECO:0000313" key="1">
    <source>
        <dbReference type="EMBL" id="GAP46943.1"/>
    </source>
</evidence>
<dbReference type="Proteomes" id="UP000053859">
    <property type="component" value="Unassembled WGS sequence"/>
</dbReference>
<dbReference type="AlphaFoldDB" id="A0A0K8PGV4"/>
<dbReference type="RefSeq" id="WP_148640301.1">
    <property type="nucleotide sequence ID" value="NZ_DF968221.1"/>
</dbReference>
<protein>
    <submittedName>
        <fullName evidence="1">Putative oxidoreductase</fullName>
    </submittedName>
</protein>
<dbReference type="EMBL" id="DF968221">
    <property type="protein sequence ID" value="GAP46943.1"/>
    <property type="molecule type" value="Genomic_DNA"/>
</dbReference>
<accession>A0A0K8PGV4</accession>
<keyword evidence="2" id="KW-1185">Reference proteome</keyword>
<sequence length="107" mass="11322">MSTSSQSPDPSSPSRRAELREELAHLLKSTLASGDARDAVDTLDELIAESLLEGRREARPSVVNEAIEAARSEYLHEDTGTPEDEAYNQAVSDVVAAIGALLEGGAS</sequence>
<proteinExistence type="predicted"/>
<dbReference type="OrthoDB" id="4337056at2"/>
<dbReference type="PATRIC" id="fig|146537.3.peg.1768"/>
<evidence type="ECO:0000313" key="2">
    <source>
        <dbReference type="Proteomes" id="UP000053859"/>
    </source>
</evidence>